<dbReference type="CDD" id="cd00685">
    <property type="entry name" value="Trans_IPPS_HT"/>
    <property type="match status" value="1"/>
</dbReference>
<dbReference type="GO" id="GO:0004659">
    <property type="term" value="F:prenyltransferase activity"/>
    <property type="evidence" value="ECO:0007669"/>
    <property type="project" value="InterPro"/>
</dbReference>
<proteinExistence type="inferred from homology"/>
<comment type="similarity">
    <text evidence="3">Belongs to the FPP/GGPP synthase family.</text>
</comment>
<dbReference type="GO" id="GO:0008299">
    <property type="term" value="P:isoprenoid biosynthetic process"/>
    <property type="evidence" value="ECO:0007669"/>
    <property type="project" value="InterPro"/>
</dbReference>
<evidence type="ECO:0000256" key="3">
    <source>
        <dbReference type="RuleBase" id="RU004466"/>
    </source>
</evidence>
<dbReference type="InterPro" id="IPR033749">
    <property type="entry name" value="Polyprenyl_synt_CS"/>
</dbReference>
<dbReference type="InterPro" id="IPR000092">
    <property type="entry name" value="Polyprenyl_synt"/>
</dbReference>
<reference evidence="4" key="1">
    <citation type="journal article" date="2020" name="mSystems">
        <title>Genome- and Community-Level Interaction Insights into Carbon Utilization and Element Cycling Functions of Hydrothermarchaeota in Hydrothermal Sediment.</title>
        <authorList>
            <person name="Zhou Z."/>
            <person name="Liu Y."/>
            <person name="Xu W."/>
            <person name="Pan J."/>
            <person name="Luo Z.H."/>
            <person name="Li M."/>
        </authorList>
    </citation>
    <scope>NUCLEOTIDE SEQUENCE [LARGE SCALE GENOMIC DNA]</scope>
    <source>
        <strain evidence="4">SpSt-222</strain>
    </source>
</reference>
<accession>A0A7C1K0U7</accession>
<keyword evidence="2" id="KW-0460">Magnesium</keyword>
<dbReference type="GO" id="GO:0046872">
    <property type="term" value="F:metal ion binding"/>
    <property type="evidence" value="ECO:0007669"/>
    <property type="project" value="UniProtKB-KW"/>
</dbReference>
<dbReference type="AlphaFoldDB" id="A0A7C1K0U7"/>
<dbReference type="Gene3D" id="1.10.600.10">
    <property type="entry name" value="Farnesyl Diphosphate Synthase"/>
    <property type="match status" value="1"/>
</dbReference>
<organism evidence="4">
    <name type="scientific">Thermomicrobium roseum</name>
    <dbReference type="NCBI Taxonomy" id="500"/>
    <lineage>
        <taxon>Bacteria</taxon>
        <taxon>Pseudomonadati</taxon>
        <taxon>Thermomicrobiota</taxon>
        <taxon>Thermomicrobia</taxon>
        <taxon>Thermomicrobiales</taxon>
        <taxon>Thermomicrobiaceae</taxon>
        <taxon>Thermomicrobium</taxon>
    </lineage>
</organism>
<dbReference type="PANTHER" id="PTHR12001">
    <property type="entry name" value="GERANYLGERANYL PYROPHOSPHATE SYNTHASE"/>
    <property type="match status" value="1"/>
</dbReference>
<protein>
    <submittedName>
        <fullName evidence="4">Polyprenyl synthetase family protein</fullName>
    </submittedName>
</protein>
<dbReference type="PROSITE" id="PS00723">
    <property type="entry name" value="POLYPRENYL_SYNTHASE_1"/>
    <property type="match status" value="1"/>
</dbReference>
<dbReference type="EMBL" id="DSJL01000011">
    <property type="protein sequence ID" value="HEF65850.1"/>
    <property type="molecule type" value="Genomic_DNA"/>
</dbReference>
<gene>
    <name evidence="4" type="ORF">ENP47_09670</name>
</gene>
<comment type="caution">
    <text evidence="4">The sequence shown here is derived from an EMBL/GenBank/DDBJ whole genome shotgun (WGS) entry which is preliminary data.</text>
</comment>
<dbReference type="Pfam" id="PF00348">
    <property type="entry name" value="polyprenyl_synt"/>
    <property type="match status" value="1"/>
</dbReference>
<evidence type="ECO:0000313" key="4">
    <source>
        <dbReference type="EMBL" id="HEF65850.1"/>
    </source>
</evidence>
<name>A0A7C1K0U7_THERO</name>
<dbReference type="SFLD" id="SFLDG01017">
    <property type="entry name" value="Polyprenyl_Transferase_Like"/>
    <property type="match status" value="1"/>
</dbReference>
<dbReference type="PANTHER" id="PTHR12001:SF86">
    <property type="entry name" value="GERANYLGERANYL DIPHOSPHATE SYNTHASE"/>
    <property type="match status" value="1"/>
</dbReference>
<dbReference type="InterPro" id="IPR008949">
    <property type="entry name" value="Isoprenoid_synthase_dom_sf"/>
</dbReference>
<sequence length="344" mass="38334">MESEIQVVEDAMRAIVQRQAARFPAVEGSLPIYRVLSYHLGWLDERFQPTGVSSGKRFRPLLCLRACTAAGGTPQQAAWIAAAIELLHNFTLIHDDIQDRSMTRRHRPTVWALWGDAQAINAGDALFALSQLAALEAASQLEPTRGMELLSRLNETALRIVEGQVLDLSFESRDEVTRDEYFGMIERKTAALTAYAAWAGAMVAGASSELAERFADFGRALGLGFQVQDDYLGVWGDPLQTGKARGDDLRRRKKSLPILILLERASPDDRAWIHFAWRHEQDLDPATVERLLTLLEQYGVEAAMQETVRRLHVEALACLGELGLPAERTAPLHEIVERLAVREA</sequence>
<evidence type="ECO:0000256" key="1">
    <source>
        <dbReference type="ARBA" id="ARBA00022723"/>
    </source>
</evidence>
<keyword evidence="3" id="KW-0808">Transferase</keyword>
<keyword evidence="1" id="KW-0479">Metal-binding</keyword>
<evidence type="ECO:0000256" key="2">
    <source>
        <dbReference type="ARBA" id="ARBA00022842"/>
    </source>
</evidence>
<dbReference type="SFLD" id="SFLDS00005">
    <property type="entry name" value="Isoprenoid_Synthase_Type_I"/>
    <property type="match status" value="1"/>
</dbReference>
<dbReference type="SUPFAM" id="SSF48576">
    <property type="entry name" value="Terpenoid synthases"/>
    <property type="match status" value="1"/>
</dbReference>
<dbReference type="PROSITE" id="PS00444">
    <property type="entry name" value="POLYPRENYL_SYNTHASE_2"/>
    <property type="match status" value="1"/>
</dbReference>